<proteinExistence type="predicted"/>
<keyword evidence="1" id="KW-0812">Transmembrane</keyword>
<evidence type="ECO:0000256" key="1">
    <source>
        <dbReference type="SAM" id="Phobius"/>
    </source>
</evidence>
<protein>
    <submittedName>
        <fullName evidence="2">Uncharacterized protein</fullName>
    </submittedName>
</protein>
<evidence type="ECO:0000313" key="3">
    <source>
        <dbReference type="Proteomes" id="UP000707138"/>
    </source>
</evidence>
<keyword evidence="1" id="KW-1133">Transmembrane helix</keyword>
<dbReference type="Proteomes" id="UP000707138">
    <property type="component" value="Unassembled WGS sequence"/>
</dbReference>
<keyword evidence="3" id="KW-1185">Reference proteome</keyword>
<organism evidence="2 3">
    <name type="scientific">Veillonella magna</name>
    <dbReference type="NCBI Taxonomy" id="464322"/>
    <lineage>
        <taxon>Bacteria</taxon>
        <taxon>Bacillati</taxon>
        <taxon>Bacillota</taxon>
        <taxon>Negativicutes</taxon>
        <taxon>Veillonellales</taxon>
        <taxon>Veillonellaceae</taxon>
        <taxon>Veillonella</taxon>
    </lineage>
</organism>
<name>A0ABS2GDG5_9FIRM</name>
<dbReference type="RefSeq" id="WP_051245660.1">
    <property type="nucleotide sequence ID" value="NZ_CALXQD010000002.1"/>
</dbReference>
<accession>A0ABS2GDG5</accession>
<keyword evidence="1" id="KW-0472">Membrane</keyword>
<comment type="caution">
    <text evidence="2">The sequence shown here is derived from an EMBL/GenBank/DDBJ whole genome shotgun (WGS) entry which is preliminary data.</text>
</comment>
<sequence>MTVVYREKSKRSRSGLRLVLLLLAFVALILGYATYVSMEAGKLAIDLYFVGVFLGIVVWTQAFGRYEYVLTEDSLIIIEQGLFGKKSMTIPYAMIDGVYAFKQQLMGGLKFRYKFRKLSSMDPRPVWALAYAVEAGNKIKHGRILLKADESFFEKLNEFVPNRVCVPQEDVVFYAYVREDAHKHGENVETYYAQIMAQSNEQNDDVTKGMSIETEISDTAGEQVKTTSAR</sequence>
<gene>
    <name evidence="2" type="ORF">H6A01_02455</name>
</gene>
<reference evidence="2 3" key="1">
    <citation type="journal article" date="2021" name="Sci. Rep.">
        <title>The distribution of antibiotic resistance genes in chicken gut microbiota commensals.</title>
        <authorList>
            <person name="Juricova H."/>
            <person name="Matiasovicova J."/>
            <person name="Kubasova T."/>
            <person name="Cejkova D."/>
            <person name="Rychlik I."/>
        </authorList>
    </citation>
    <scope>NUCLEOTIDE SEQUENCE [LARGE SCALE GENOMIC DNA]</scope>
    <source>
        <strain evidence="2 3">An537</strain>
    </source>
</reference>
<feature type="transmembrane region" description="Helical" evidence="1">
    <location>
        <begin position="43"/>
        <end position="60"/>
    </location>
</feature>
<dbReference type="EMBL" id="JACJLA010000003">
    <property type="protein sequence ID" value="MBM6912194.1"/>
    <property type="molecule type" value="Genomic_DNA"/>
</dbReference>
<evidence type="ECO:0000313" key="2">
    <source>
        <dbReference type="EMBL" id="MBM6912194.1"/>
    </source>
</evidence>